<reference evidence="2" key="2">
    <citation type="submission" date="2020-06" db="EMBL/GenBank/DDBJ databases">
        <authorList>
            <person name="Sheffer M."/>
        </authorList>
    </citation>
    <scope>NUCLEOTIDE SEQUENCE</scope>
</reference>
<dbReference type="InterPro" id="IPR036595">
    <property type="entry name" value="A-macroglobulin_rcpt-bd_sf"/>
</dbReference>
<dbReference type="EMBL" id="JABXBU010002228">
    <property type="protein sequence ID" value="KAF8770009.1"/>
    <property type="molecule type" value="Genomic_DNA"/>
</dbReference>
<feature type="domain" description="Alpha-2-macroglobulin" evidence="1">
    <location>
        <begin position="36"/>
        <end position="127"/>
    </location>
</feature>
<accession>A0A8T0EBD6</accession>
<keyword evidence="3" id="KW-1185">Reference proteome</keyword>
<dbReference type="PANTHER" id="PTHR11412:SF172">
    <property type="entry name" value="LD23292P"/>
    <property type="match status" value="1"/>
</dbReference>
<dbReference type="Gene3D" id="1.50.10.20">
    <property type="match status" value="1"/>
</dbReference>
<dbReference type="GO" id="GO:0004866">
    <property type="term" value="F:endopeptidase inhibitor activity"/>
    <property type="evidence" value="ECO:0007669"/>
    <property type="project" value="InterPro"/>
</dbReference>
<dbReference type="InterPro" id="IPR047565">
    <property type="entry name" value="Alpha-macroglob_thiol-ester_cl"/>
</dbReference>
<dbReference type="InterPro" id="IPR008930">
    <property type="entry name" value="Terpenoid_cyclase/PrenylTrfase"/>
</dbReference>
<evidence type="ECO:0000313" key="2">
    <source>
        <dbReference type="EMBL" id="KAF8770009.1"/>
    </source>
</evidence>
<dbReference type="InterPro" id="IPR013783">
    <property type="entry name" value="Ig-like_fold"/>
</dbReference>
<dbReference type="Pfam" id="PF07678">
    <property type="entry name" value="TED_complement"/>
    <property type="match status" value="1"/>
</dbReference>
<dbReference type="SUPFAM" id="SSF48239">
    <property type="entry name" value="Terpenoid cyclases/Protein prenyltransferases"/>
    <property type="match status" value="1"/>
</dbReference>
<dbReference type="Gene3D" id="2.60.40.10">
    <property type="entry name" value="Immunoglobulins"/>
    <property type="match status" value="1"/>
</dbReference>
<dbReference type="SMART" id="SM01360">
    <property type="entry name" value="A2M"/>
    <property type="match status" value="1"/>
</dbReference>
<reference evidence="2" key="1">
    <citation type="journal article" date="2020" name="bioRxiv">
        <title>Chromosome-level reference genome of the European wasp spider Argiope bruennichi: a resource for studies on range expansion and evolutionary adaptation.</title>
        <authorList>
            <person name="Sheffer M.M."/>
            <person name="Hoppe A."/>
            <person name="Krehenwinkel H."/>
            <person name="Uhl G."/>
            <person name="Kuss A.W."/>
            <person name="Jensen L."/>
            <person name="Jensen C."/>
            <person name="Gillespie R.G."/>
            <person name="Hoff K.J."/>
            <person name="Prost S."/>
        </authorList>
    </citation>
    <scope>NUCLEOTIDE SEQUENCE</scope>
</reference>
<evidence type="ECO:0000259" key="1">
    <source>
        <dbReference type="SMART" id="SM01360"/>
    </source>
</evidence>
<dbReference type="InterPro" id="IPR001599">
    <property type="entry name" value="Macroglobln_a2"/>
</dbReference>
<evidence type="ECO:0000313" key="3">
    <source>
        <dbReference type="Proteomes" id="UP000807504"/>
    </source>
</evidence>
<dbReference type="GO" id="GO:0005615">
    <property type="term" value="C:extracellular space"/>
    <property type="evidence" value="ECO:0007669"/>
    <property type="project" value="InterPro"/>
</dbReference>
<dbReference type="PANTHER" id="PTHR11412">
    <property type="entry name" value="MACROGLOBULIN / COMPLEMENT"/>
    <property type="match status" value="1"/>
</dbReference>
<protein>
    <submittedName>
        <fullName evidence="2">CD109 antigen like protein</fullName>
    </submittedName>
</protein>
<dbReference type="Gene3D" id="2.60.40.690">
    <property type="entry name" value="Alpha-macroglobulin, receptor-binding domain"/>
    <property type="match status" value="1"/>
</dbReference>
<dbReference type="Pfam" id="PF00207">
    <property type="entry name" value="A2M"/>
    <property type="match status" value="1"/>
</dbReference>
<dbReference type="Proteomes" id="UP000807504">
    <property type="component" value="Unassembled WGS sequence"/>
</dbReference>
<sequence>MNSFDEQGNGTLSFSWKSRDGLPNPFVHYPSPSYGMDARQIFQVHPLGRTTFTVPAPSVPSTWLVRAFGMNSDKGFGLLPAPFRFSFIRPFVMNVQMPSKCKIGEQIGIRITVFNYLQTEIEALVILGSSPHYQFVNVETVTKTESQTDTNEHHHLIFVKSGRTAVVYMPIVATTLGVVNVTVMAKSQTFKNIVTNLLVVQPEGILIEAHQRPFRPRPGSRHYVFGSNKATVSVTGDLIGAIFPKIPLNAESMLKKPDWCGEQNMFNFAANLYTLLYLRLIGQHDLQVERETFRHLRTGYQRQLSYQLNDGSFTVFRWNASPSVWLTAFCARVFHQAIVREWEPFITIDPKVIQSAIRWLLQQQSAEGAFCETTPFPYDRKMNLTSSRLKDPVKYRNISLTAHVLITLAEVSDIGGDLGSAVERARRSAQHYLEKILYSLRDAKDPYEIAIVTYALTLVGSDDGEAAFNALDAKMRETAGLHYWGREAVPPPLIRIDSNRPHLLPRLTPKYDALNVETTAYALLTHIKRQAVIQREIVHWINIHRSTDHGWASTQDTIVALQALMAYAAQNRPQNGLDVTVTVELPSVPGYSQHVQIDENNLSQLQTIQIPRACGTAVVKAQGTGVALVQLSVDYNVDRQQLLTPPPLSAFNLDVTVSYSGRNNSHIKLRSCQSWTLQSESQTSGMAVLVASIPTGYGIEQRELNAYVQSGEVPHLREARFKEGKWTSTSNIWKSPQYVCPSQSDDGVQLPT</sequence>
<name>A0A8T0EBD6_ARGBR</name>
<dbReference type="InterPro" id="IPR050473">
    <property type="entry name" value="A2M/Complement_sys"/>
</dbReference>
<dbReference type="SMART" id="SM01419">
    <property type="entry name" value="Thiol-ester_cl"/>
    <property type="match status" value="1"/>
</dbReference>
<proteinExistence type="predicted"/>
<dbReference type="AlphaFoldDB" id="A0A8T0EBD6"/>
<dbReference type="InterPro" id="IPR011626">
    <property type="entry name" value="Alpha-macroglobulin_TED"/>
</dbReference>
<comment type="caution">
    <text evidence="2">The sequence shown here is derived from an EMBL/GenBank/DDBJ whole genome shotgun (WGS) entry which is preliminary data.</text>
</comment>
<organism evidence="2 3">
    <name type="scientific">Argiope bruennichi</name>
    <name type="common">Wasp spider</name>
    <name type="synonym">Aranea bruennichi</name>
    <dbReference type="NCBI Taxonomy" id="94029"/>
    <lineage>
        <taxon>Eukaryota</taxon>
        <taxon>Metazoa</taxon>
        <taxon>Ecdysozoa</taxon>
        <taxon>Arthropoda</taxon>
        <taxon>Chelicerata</taxon>
        <taxon>Arachnida</taxon>
        <taxon>Araneae</taxon>
        <taxon>Araneomorphae</taxon>
        <taxon>Entelegynae</taxon>
        <taxon>Araneoidea</taxon>
        <taxon>Araneidae</taxon>
        <taxon>Argiope</taxon>
    </lineage>
</organism>
<gene>
    <name evidence="2" type="ORF">HNY73_017585</name>
</gene>